<proteinExistence type="predicted"/>
<reference evidence="1" key="1">
    <citation type="submission" date="2021-02" db="EMBL/GenBank/DDBJ databases">
        <authorList>
            <person name="Nowell W R."/>
        </authorList>
    </citation>
    <scope>NUCLEOTIDE SEQUENCE</scope>
</reference>
<comment type="caution">
    <text evidence="1">The sequence shown here is derived from an EMBL/GenBank/DDBJ whole genome shotgun (WGS) entry which is preliminary data.</text>
</comment>
<evidence type="ECO:0000313" key="2">
    <source>
        <dbReference type="Proteomes" id="UP000663848"/>
    </source>
</evidence>
<dbReference type="AlphaFoldDB" id="A0A822B321"/>
<feature type="non-terminal residue" evidence="1">
    <location>
        <position position="1"/>
    </location>
</feature>
<dbReference type="Proteomes" id="UP000663848">
    <property type="component" value="Unassembled WGS sequence"/>
</dbReference>
<dbReference type="EMBL" id="CAJOBR010037430">
    <property type="protein sequence ID" value="CAF5016811.1"/>
    <property type="molecule type" value="Genomic_DNA"/>
</dbReference>
<gene>
    <name evidence="1" type="ORF">QYT958_LOCUS39588</name>
</gene>
<dbReference type="InterPro" id="IPR018247">
    <property type="entry name" value="EF_Hand_1_Ca_BS"/>
</dbReference>
<sequence>SESDPLDSSLTLDRIDWTAIESDPENIRDLIMNLINSPTNTYEKWQEAFSKYFTFDITSDSDISAIFDEFYGIIDIDGNGEVTTAEIEQINGVVRKLFF</sequence>
<accession>A0A822B321</accession>
<evidence type="ECO:0000313" key="1">
    <source>
        <dbReference type="EMBL" id="CAF5016811.1"/>
    </source>
</evidence>
<organism evidence="1 2">
    <name type="scientific">Rotaria socialis</name>
    <dbReference type="NCBI Taxonomy" id="392032"/>
    <lineage>
        <taxon>Eukaryota</taxon>
        <taxon>Metazoa</taxon>
        <taxon>Spiralia</taxon>
        <taxon>Gnathifera</taxon>
        <taxon>Rotifera</taxon>
        <taxon>Eurotatoria</taxon>
        <taxon>Bdelloidea</taxon>
        <taxon>Philodinida</taxon>
        <taxon>Philodinidae</taxon>
        <taxon>Rotaria</taxon>
    </lineage>
</organism>
<dbReference type="PROSITE" id="PS00018">
    <property type="entry name" value="EF_HAND_1"/>
    <property type="match status" value="1"/>
</dbReference>
<name>A0A822B321_9BILA</name>
<protein>
    <submittedName>
        <fullName evidence="1">Uncharacterized protein</fullName>
    </submittedName>
</protein>